<dbReference type="Pfam" id="PF00175">
    <property type="entry name" value="NAD_binding_1"/>
    <property type="match status" value="1"/>
</dbReference>
<dbReference type="InterPro" id="IPR001041">
    <property type="entry name" value="2Fe-2S_ferredoxin-type"/>
</dbReference>
<dbReference type="InterPro" id="IPR012675">
    <property type="entry name" value="Beta-grasp_dom_sf"/>
</dbReference>
<dbReference type="GO" id="GO:0016491">
    <property type="term" value="F:oxidoreductase activity"/>
    <property type="evidence" value="ECO:0007669"/>
    <property type="project" value="InterPro"/>
</dbReference>
<evidence type="ECO:0000259" key="5">
    <source>
        <dbReference type="PROSITE" id="PS51384"/>
    </source>
</evidence>
<dbReference type="Gene3D" id="3.10.20.30">
    <property type="match status" value="1"/>
</dbReference>
<dbReference type="RefSeq" id="WP_094288212.1">
    <property type="nucleotide sequence ID" value="NZ_NOIG01000005.1"/>
</dbReference>
<dbReference type="InterPro" id="IPR017927">
    <property type="entry name" value="FAD-bd_FR_type"/>
</dbReference>
<evidence type="ECO:0000259" key="4">
    <source>
        <dbReference type="PROSITE" id="PS51085"/>
    </source>
</evidence>
<comment type="cofactor">
    <cofactor evidence="1">
        <name>FAD</name>
        <dbReference type="ChEBI" id="CHEBI:57692"/>
    </cofactor>
</comment>
<feature type="domain" description="FAD-binding FR-type" evidence="5">
    <location>
        <begin position="109"/>
        <end position="212"/>
    </location>
</feature>
<dbReference type="InterPro" id="IPR050415">
    <property type="entry name" value="MRET"/>
</dbReference>
<comment type="cofactor">
    <cofactor evidence="3">
        <name>[2Fe-2S] cluster</name>
        <dbReference type="ChEBI" id="CHEBI:190135"/>
    </cofactor>
</comment>
<organism evidence="6 7">
    <name type="scientific">Acidovorax kalamii</name>
    <dbReference type="NCBI Taxonomy" id="2004485"/>
    <lineage>
        <taxon>Bacteria</taxon>
        <taxon>Pseudomonadati</taxon>
        <taxon>Pseudomonadota</taxon>
        <taxon>Betaproteobacteria</taxon>
        <taxon>Burkholderiales</taxon>
        <taxon>Comamonadaceae</taxon>
        <taxon>Acidovorax</taxon>
    </lineage>
</organism>
<keyword evidence="7" id="KW-1185">Reference proteome</keyword>
<dbReference type="InterPro" id="IPR008333">
    <property type="entry name" value="Cbr1-like_FAD-bd_dom"/>
</dbReference>
<dbReference type="PRINTS" id="PR00410">
    <property type="entry name" value="PHEHYDRXLASE"/>
</dbReference>
<dbReference type="SUPFAM" id="SSF54292">
    <property type="entry name" value="2Fe-2S ferredoxin-like"/>
    <property type="match status" value="1"/>
</dbReference>
<dbReference type="Proteomes" id="UP000215441">
    <property type="component" value="Unassembled WGS sequence"/>
</dbReference>
<dbReference type="PANTHER" id="PTHR47354:SF5">
    <property type="entry name" value="PROTEIN RFBI"/>
    <property type="match status" value="1"/>
</dbReference>
<dbReference type="PROSITE" id="PS51085">
    <property type="entry name" value="2FE2S_FER_2"/>
    <property type="match status" value="1"/>
</dbReference>
<keyword evidence="2" id="KW-0408">Iron</keyword>
<dbReference type="InterPro" id="IPR036010">
    <property type="entry name" value="2Fe-2S_ferredoxin-like_sf"/>
</dbReference>
<dbReference type="AlphaFoldDB" id="A0A235ENP2"/>
<proteinExistence type="predicted"/>
<dbReference type="OrthoDB" id="9806195at2"/>
<dbReference type="InterPro" id="IPR017938">
    <property type="entry name" value="Riboflavin_synthase-like_b-brl"/>
</dbReference>
<dbReference type="CDD" id="cd00207">
    <property type="entry name" value="fer2"/>
    <property type="match status" value="1"/>
</dbReference>
<reference evidence="6 7" key="1">
    <citation type="submission" date="2017-07" db="EMBL/GenBank/DDBJ databases">
        <title>Acidovorax KNDSW TSA 6 genome sequence and assembly.</title>
        <authorList>
            <person name="Mayilraj S."/>
        </authorList>
    </citation>
    <scope>NUCLEOTIDE SEQUENCE [LARGE SCALE GENOMIC DNA]</scope>
    <source>
        <strain evidence="6 7">KNDSW-TSA6</strain>
    </source>
</reference>
<evidence type="ECO:0000313" key="6">
    <source>
        <dbReference type="EMBL" id="OYD50639.1"/>
    </source>
</evidence>
<dbReference type="InterPro" id="IPR039261">
    <property type="entry name" value="FNR_nucleotide-bd"/>
</dbReference>
<gene>
    <name evidence="6" type="ORF">CBY09_07840</name>
</gene>
<evidence type="ECO:0000256" key="2">
    <source>
        <dbReference type="ARBA" id="ARBA00022714"/>
    </source>
</evidence>
<dbReference type="SUPFAM" id="SSF63380">
    <property type="entry name" value="Riboflavin synthase domain-like"/>
    <property type="match status" value="1"/>
</dbReference>
<dbReference type="Pfam" id="PF00970">
    <property type="entry name" value="FAD_binding_6"/>
    <property type="match status" value="1"/>
</dbReference>
<sequence length="354" mass="38281">MTSAEAATTAAFQITVQPSGRAFSATTGQTILGAAIQNGVGLPYGCKDGACGSCKCKKISGTVRHGEHQPKALSADEEAAGLVLTCCAEPLSDVVLESRQVTDESAYPIKKMPVRVSTLEKKSPDVMQVRLQLPAADTFRYHAGQYIEFILRDGARRAYSMANAPHTQTEAPGVELHIRHMPGGKFTDHVFGAMKEKEILRVEGPFGSFFLREDSGKPIVLVASGTGFAPIKALIEHLQFKGITRPTALYWGGRRPEDLYMNDWVLARAAELPWLRYIPVISNALPEDGWSGRTGFVHQAVLDDFADLSGHQVYACGAPIVVDSARAAYSAQRGLPPEEFFADSFTSEADKHGG</sequence>
<dbReference type="PROSITE" id="PS51384">
    <property type="entry name" value="FAD_FR"/>
    <property type="match status" value="1"/>
</dbReference>
<name>A0A235ENP2_9BURK</name>
<keyword evidence="2" id="KW-0411">Iron-sulfur</keyword>
<dbReference type="PANTHER" id="PTHR47354">
    <property type="entry name" value="NADH OXIDOREDUCTASE HCR"/>
    <property type="match status" value="1"/>
</dbReference>
<evidence type="ECO:0000313" key="7">
    <source>
        <dbReference type="Proteomes" id="UP000215441"/>
    </source>
</evidence>
<comment type="caution">
    <text evidence="6">The sequence shown here is derived from an EMBL/GenBank/DDBJ whole genome shotgun (WGS) entry which is preliminary data.</text>
</comment>
<evidence type="ECO:0000256" key="3">
    <source>
        <dbReference type="ARBA" id="ARBA00034078"/>
    </source>
</evidence>
<dbReference type="SUPFAM" id="SSF52343">
    <property type="entry name" value="Ferredoxin reductase-like, C-terminal NADP-linked domain"/>
    <property type="match status" value="1"/>
</dbReference>
<dbReference type="InterPro" id="IPR006058">
    <property type="entry name" value="2Fe2S_fd_BS"/>
</dbReference>
<evidence type="ECO:0000256" key="1">
    <source>
        <dbReference type="ARBA" id="ARBA00001974"/>
    </source>
</evidence>
<dbReference type="Pfam" id="PF00111">
    <property type="entry name" value="Fer2"/>
    <property type="match status" value="1"/>
</dbReference>
<keyword evidence="2" id="KW-0001">2Fe-2S</keyword>
<dbReference type="GO" id="GO:0051537">
    <property type="term" value="F:2 iron, 2 sulfur cluster binding"/>
    <property type="evidence" value="ECO:0007669"/>
    <property type="project" value="UniProtKB-KW"/>
</dbReference>
<dbReference type="Gene3D" id="2.40.30.10">
    <property type="entry name" value="Translation factors"/>
    <property type="match status" value="1"/>
</dbReference>
<feature type="domain" description="2Fe-2S ferredoxin-type" evidence="4">
    <location>
        <begin position="12"/>
        <end position="102"/>
    </location>
</feature>
<dbReference type="InterPro" id="IPR001433">
    <property type="entry name" value="OxRdtase_FAD/NAD-bd"/>
</dbReference>
<protein>
    <submittedName>
        <fullName evidence="6">CDP-6-deoxy-delta-3,4-glucoseen reductase</fullName>
    </submittedName>
</protein>
<accession>A0A235ENP2</accession>
<dbReference type="Gene3D" id="3.40.50.80">
    <property type="entry name" value="Nucleotide-binding domain of ferredoxin-NADP reductase (FNR) module"/>
    <property type="match status" value="1"/>
</dbReference>
<dbReference type="EMBL" id="NOIG01000005">
    <property type="protein sequence ID" value="OYD50639.1"/>
    <property type="molecule type" value="Genomic_DNA"/>
</dbReference>
<dbReference type="PRINTS" id="PR00371">
    <property type="entry name" value="FPNCR"/>
</dbReference>
<dbReference type="InterPro" id="IPR001709">
    <property type="entry name" value="Flavoprot_Pyr_Nucl_cyt_Rdtase"/>
</dbReference>
<dbReference type="CDD" id="cd06189">
    <property type="entry name" value="flavin_oxioreductase"/>
    <property type="match status" value="1"/>
</dbReference>
<keyword evidence="2" id="KW-0479">Metal-binding</keyword>
<dbReference type="PROSITE" id="PS00197">
    <property type="entry name" value="2FE2S_FER_1"/>
    <property type="match status" value="1"/>
</dbReference>